<dbReference type="Gene3D" id="2.60.40.150">
    <property type="entry name" value="C2 domain"/>
    <property type="match status" value="1"/>
</dbReference>
<dbReference type="SUPFAM" id="SSF49562">
    <property type="entry name" value="C2 domain (Calcium/lipid-binding domain, CaLB)"/>
    <property type="match status" value="1"/>
</dbReference>
<evidence type="ECO:0000256" key="3">
    <source>
        <dbReference type="ARBA" id="ARBA00009214"/>
    </source>
</evidence>
<dbReference type="GeneTree" id="ENSGT00530000063725"/>
<evidence type="ECO:0000256" key="7">
    <source>
        <dbReference type="ARBA" id="ARBA00023157"/>
    </source>
</evidence>
<name>A0A3Q1HW81_ANATE</name>
<keyword evidence="7" id="KW-1015">Disulfide bond</keyword>
<dbReference type="PROSITE" id="PS51412">
    <property type="entry name" value="MACPF_2"/>
    <property type="match status" value="1"/>
</dbReference>
<keyword evidence="5" id="KW-0204">Cytolysis</keyword>
<reference evidence="11" key="2">
    <citation type="submission" date="2025-08" db="UniProtKB">
        <authorList>
            <consortium name="Ensembl"/>
        </authorList>
    </citation>
    <scope>IDENTIFICATION</scope>
</reference>
<dbReference type="GO" id="GO:0016020">
    <property type="term" value="C:membrane"/>
    <property type="evidence" value="ECO:0007669"/>
    <property type="project" value="UniProtKB-SubCell"/>
</dbReference>
<evidence type="ECO:0000256" key="6">
    <source>
        <dbReference type="ARBA" id="ARBA00023136"/>
    </source>
</evidence>
<reference evidence="11" key="3">
    <citation type="submission" date="2025-09" db="UniProtKB">
        <authorList>
            <consortium name="Ensembl"/>
        </authorList>
    </citation>
    <scope>IDENTIFICATION</scope>
</reference>
<gene>
    <name evidence="11" type="primary">PRF1</name>
</gene>
<dbReference type="InterPro" id="IPR020863">
    <property type="entry name" value="MACPF_CS"/>
</dbReference>
<evidence type="ECO:0008006" key="13">
    <source>
        <dbReference type="Google" id="ProtNLM"/>
    </source>
</evidence>
<reference evidence="11" key="1">
    <citation type="submission" date="2021-04" db="EMBL/GenBank/DDBJ databases">
        <authorList>
            <consortium name="Wellcome Sanger Institute Data Sharing"/>
        </authorList>
    </citation>
    <scope>NUCLEOTIDE SEQUENCE [LARGE SCALE GENOMIC DNA]</scope>
</reference>
<dbReference type="GO" id="GO:0005576">
    <property type="term" value="C:extracellular region"/>
    <property type="evidence" value="ECO:0007669"/>
    <property type="project" value="UniProtKB-SubCell"/>
</dbReference>
<dbReference type="InterPro" id="IPR020864">
    <property type="entry name" value="MACPF"/>
</dbReference>
<dbReference type="PROSITE" id="PS50004">
    <property type="entry name" value="C2"/>
    <property type="match status" value="1"/>
</dbReference>
<evidence type="ECO:0000259" key="10">
    <source>
        <dbReference type="PROSITE" id="PS51412"/>
    </source>
</evidence>
<dbReference type="PANTHER" id="PTHR46096:SF1">
    <property type="entry name" value="PERFORIN 1.5"/>
    <property type="match status" value="1"/>
</dbReference>
<proteinExistence type="inferred from homology"/>
<evidence type="ECO:0000256" key="2">
    <source>
        <dbReference type="ARBA" id="ARBA00004613"/>
    </source>
</evidence>
<organism evidence="11 12">
    <name type="scientific">Anabas testudineus</name>
    <name type="common">Climbing perch</name>
    <name type="synonym">Anthias testudineus</name>
    <dbReference type="NCBI Taxonomy" id="64144"/>
    <lineage>
        <taxon>Eukaryota</taxon>
        <taxon>Metazoa</taxon>
        <taxon>Chordata</taxon>
        <taxon>Craniata</taxon>
        <taxon>Vertebrata</taxon>
        <taxon>Euteleostomi</taxon>
        <taxon>Actinopterygii</taxon>
        <taxon>Neopterygii</taxon>
        <taxon>Teleostei</taxon>
        <taxon>Neoteleostei</taxon>
        <taxon>Acanthomorphata</taxon>
        <taxon>Anabantaria</taxon>
        <taxon>Anabantiformes</taxon>
        <taxon>Anabantoidei</taxon>
        <taxon>Anabantidae</taxon>
        <taxon>Anabas</taxon>
    </lineage>
</organism>
<dbReference type="AlphaFoldDB" id="A0A3Q1HW81"/>
<evidence type="ECO:0000256" key="8">
    <source>
        <dbReference type="SAM" id="SignalP"/>
    </source>
</evidence>
<dbReference type="Pfam" id="PF00168">
    <property type="entry name" value="C2"/>
    <property type="match status" value="1"/>
</dbReference>
<dbReference type="Pfam" id="PF01823">
    <property type="entry name" value="MACPF"/>
    <property type="match status" value="1"/>
</dbReference>
<accession>A0A3Q1HW81</accession>
<comment type="subcellular location">
    <subcellularLocation>
        <location evidence="1">Membrane</location>
    </subcellularLocation>
    <subcellularLocation>
        <location evidence="2">Secreted</location>
    </subcellularLocation>
</comment>
<dbReference type="InterPro" id="IPR052784">
    <property type="entry name" value="Perforin-1_pore-forming"/>
</dbReference>
<keyword evidence="12" id="KW-1185">Reference proteome</keyword>
<dbReference type="InParanoid" id="A0A3Q1HW81"/>
<dbReference type="SMART" id="SM00239">
    <property type="entry name" value="C2"/>
    <property type="match status" value="1"/>
</dbReference>
<evidence type="ECO:0000259" key="9">
    <source>
        <dbReference type="PROSITE" id="PS50004"/>
    </source>
</evidence>
<evidence type="ECO:0000256" key="1">
    <source>
        <dbReference type="ARBA" id="ARBA00004370"/>
    </source>
</evidence>
<feature type="domain" description="MACPF" evidence="10">
    <location>
        <begin position="35"/>
        <end position="382"/>
    </location>
</feature>
<keyword evidence="8" id="KW-0732">Signal</keyword>
<dbReference type="Proteomes" id="UP000265040">
    <property type="component" value="Chromosome 1"/>
</dbReference>
<dbReference type="PANTHER" id="PTHR46096">
    <property type="entry name" value="PERFORIN-1"/>
    <property type="match status" value="1"/>
</dbReference>
<dbReference type="SMART" id="SM00457">
    <property type="entry name" value="MACPF"/>
    <property type="match status" value="1"/>
</dbReference>
<feature type="domain" description="C2" evidence="9">
    <location>
        <begin position="384"/>
        <end position="495"/>
    </location>
</feature>
<protein>
    <recommendedName>
        <fullName evidence="13">MACPF domain-containing protein</fullName>
    </recommendedName>
</protein>
<keyword evidence="6" id="KW-0472">Membrane</keyword>
<comment type="similarity">
    <text evidence="3">Belongs to the complement C6/C7/C8/C9 family.</text>
</comment>
<dbReference type="GO" id="GO:0022829">
    <property type="term" value="F:wide pore channel activity"/>
    <property type="evidence" value="ECO:0007669"/>
    <property type="project" value="TreeGrafter"/>
</dbReference>
<dbReference type="InterPro" id="IPR000008">
    <property type="entry name" value="C2_dom"/>
</dbReference>
<dbReference type="GO" id="GO:0031640">
    <property type="term" value="P:killing of cells of another organism"/>
    <property type="evidence" value="ECO:0007669"/>
    <property type="project" value="UniProtKB-KW"/>
</dbReference>
<evidence type="ECO:0000313" key="11">
    <source>
        <dbReference type="Ensembl" id="ENSATEP00000009303.3"/>
    </source>
</evidence>
<feature type="chain" id="PRO_5043837162" description="MACPF domain-containing protein" evidence="8">
    <location>
        <begin position="31"/>
        <end position="523"/>
    </location>
</feature>
<sequence>MTPAMLSFSTSLRLYLSLLLFLSSHSSVLSCHIGTRSQCEAAPFIPGHNLVGEGFDVVTLQRKGAYMIDVKTFLTPNGTCTLCPNRLQRNKLQKLPVSAVDWRVFSRCMNGISEKSHSSVSSLIDTYTNEDSHNWQAGLNFGRFVAAGLKVGGTRSNVYNFAMAKSREDRYTFSMHEVICRYYSYRVTSKPSRSSEFNKDLADLPKVYNSSTRAQYNDLIHTYGTHYIRQVHLGGRLRRLTASRTCLSTLNGLSSSEVHACLNLGVDVGLGKVTFSSYSQSCNKVLKNQGVSNSFSGGLHQHHTEVIGGAGWLGEFSLTHNDSVGYRNWLNTLKMHPDVVWYSLKPMYKIMPKKPQKEGMKAAIEQYLEDNAVRNSPSDPTCWSTSNLAYNCCPLHAWRGTLEITIVRAWSLYGDYAGPTDAYAKMWYGSFFHKTKMISSNDPYWNDRYYLGKVDTHHRLKVEVWDEDLQYDDLLGSCERNLMQGSHRFTCSTLQGAFEVKYTLTCDRHLTGDYCDRYKPSPQ</sequence>
<dbReference type="GO" id="GO:0001913">
    <property type="term" value="P:T cell mediated cytotoxicity"/>
    <property type="evidence" value="ECO:0007669"/>
    <property type="project" value="TreeGrafter"/>
</dbReference>
<evidence type="ECO:0000256" key="4">
    <source>
        <dbReference type="ARBA" id="ARBA00022525"/>
    </source>
</evidence>
<dbReference type="InterPro" id="IPR035892">
    <property type="entry name" value="C2_domain_sf"/>
</dbReference>
<dbReference type="GO" id="GO:0001771">
    <property type="term" value="P:immunological synapse formation"/>
    <property type="evidence" value="ECO:0007669"/>
    <property type="project" value="TreeGrafter"/>
</dbReference>
<dbReference type="PROSITE" id="PS00279">
    <property type="entry name" value="MACPF_1"/>
    <property type="match status" value="1"/>
</dbReference>
<dbReference type="Ensembl" id="ENSATET00000009463.3">
    <property type="protein sequence ID" value="ENSATEP00000009303.3"/>
    <property type="gene ID" value="ENSATEG00000006475.3"/>
</dbReference>
<dbReference type="GO" id="GO:0051607">
    <property type="term" value="P:defense response to virus"/>
    <property type="evidence" value="ECO:0007669"/>
    <property type="project" value="TreeGrafter"/>
</dbReference>
<feature type="signal peptide" evidence="8">
    <location>
        <begin position="1"/>
        <end position="30"/>
    </location>
</feature>
<evidence type="ECO:0000256" key="5">
    <source>
        <dbReference type="ARBA" id="ARBA00022852"/>
    </source>
</evidence>
<evidence type="ECO:0000313" key="12">
    <source>
        <dbReference type="Proteomes" id="UP000265040"/>
    </source>
</evidence>
<keyword evidence="4" id="KW-0964">Secreted</keyword>